<dbReference type="SUPFAM" id="SSF143120">
    <property type="entry name" value="YefM-like"/>
    <property type="match status" value="1"/>
</dbReference>
<dbReference type="EMBL" id="QPJT01000003">
    <property type="protein sequence ID" value="RCX19290.1"/>
    <property type="molecule type" value="Genomic_DNA"/>
</dbReference>
<comment type="similarity">
    <text evidence="1 2">Belongs to the phD/YefM antitoxin family.</text>
</comment>
<dbReference type="AlphaFoldDB" id="A0A369BCL9"/>
<sequence length="79" mass="8992">MMVTSTEFKLNLGRYLELASKEEIIITKNGHRIAKLVADEEDLVSVAQSLFGIAANVNFTDDKIKEERIKDRYGVEFND</sequence>
<protein>
    <recommendedName>
        <fullName evidence="2">Antitoxin</fullName>
    </recommendedName>
</protein>
<proteinExistence type="inferred from homology"/>
<comment type="caution">
    <text evidence="3">The sequence shown here is derived from an EMBL/GenBank/DDBJ whole genome shotgun (WGS) entry which is preliminary data.</text>
</comment>
<dbReference type="InterPro" id="IPR006442">
    <property type="entry name" value="Antitoxin_Phd/YefM"/>
</dbReference>
<dbReference type="InterPro" id="IPR036165">
    <property type="entry name" value="YefM-like_sf"/>
</dbReference>
<reference evidence="3 4" key="1">
    <citation type="submission" date="2018-07" db="EMBL/GenBank/DDBJ databases">
        <title>Genomic Encyclopedia of Type Strains, Phase IV (KMG-IV): sequencing the most valuable type-strain genomes for metagenomic binning, comparative biology and taxonomic classification.</title>
        <authorList>
            <person name="Goeker M."/>
        </authorList>
    </citation>
    <scope>NUCLEOTIDE SEQUENCE [LARGE SCALE GENOMIC DNA]</scope>
    <source>
        <strain evidence="3 4">DSM 27016</strain>
    </source>
</reference>
<accession>A0A369BCL9</accession>
<comment type="function">
    <text evidence="2">Antitoxin component of a type II toxin-antitoxin (TA) system.</text>
</comment>
<dbReference type="Pfam" id="PF02604">
    <property type="entry name" value="PhdYeFM_antitox"/>
    <property type="match status" value="1"/>
</dbReference>
<evidence type="ECO:0000256" key="1">
    <source>
        <dbReference type="ARBA" id="ARBA00009981"/>
    </source>
</evidence>
<organism evidence="3 4">
    <name type="scientific">Anaerobacterium chartisolvens</name>
    <dbReference type="NCBI Taxonomy" id="1297424"/>
    <lineage>
        <taxon>Bacteria</taxon>
        <taxon>Bacillati</taxon>
        <taxon>Bacillota</taxon>
        <taxon>Clostridia</taxon>
        <taxon>Eubacteriales</taxon>
        <taxon>Oscillospiraceae</taxon>
        <taxon>Anaerobacterium</taxon>
    </lineage>
</organism>
<name>A0A369BCL9_9FIRM</name>
<evidence type="ECO:0000313" key="4">
    <source>
        <dbReference type="Proteomes" id="UP000253034"/>
    </source>
</evidence>
<dbReference type="NCBIfam" id="TIGR01552">
    <property type="entry name" value="phd_fam"/>
    <property type="match status" value="1"/>
</dbReference>
<keyword evidence="4" id="KW-1185">Reference proteome</keyword>
<evidence type="ECO:0000256" key="2">
    <source>
        <dbReference type="RuleBase" id="RU362080"/>
    </source>
</evidence>
<gene>
    <name evidence="3" type="ORF">DFR58_10334</name>
</gene>
<evidence type="ECO:0000313" key="3">
    <source>
        <dbReference type="EMBL" id="RCX19290.1"/>
    </source>
</evidence>
<dbReference type="Proteomes" id="UP000253034">
    <property type="component" value="Unassembled WGS sequence"/>
</dbReference>
<dbReference type="Gene3D" id="3.40.1620.10">
    <property type="entry name" value="YefM-like domain"/>
    <property type="match status" value="1"/>
</dbReference>
<dbReference type="OrthoDB" id="9808428at2"/>
<dbReference type="RefSeq" id="WP_114296366.1">
    <property type="nucleotide sequence ID" value="NZ_QPJT01000003.1"/>
</dbReference>